<evidence type="ECO:0000313" key="2">
    <source>
        <dbReference type="Proteomes" id="UP000708576"/>
    </source>
</evidence>
<dbReference type="Gene3D" id="2.60.40.2700">
    <property type="match status" value="1"/>
</dbReference>
<feature type="non-terminal residue" evidence="1">
    <location>
        <position position="1"/>
    </location>
</feature>
<dbReference type="RefSeq" id="WP_212220664.1">
    <property type="nucleotide sequence ID" value="NZ_JAGUCO010000058.1"/>
</dbReference>
<sequence length="968" mass="105515">HWMDSFWHKDEQIPAASIDGLQNLLDEKVTDAPLTDGPYVRDAGTWKEFDSSNVKLNDATTESLDGLGDTQQHVNKEFVSSILAIRDAVRQISGAAATIEADPKPQAISDVETQFTFLEAIAATNTDIIEVDELNDQVTIKKAGIYQFITFINVSNDSSSQTRNLTLRTRDVSDDEIITERSLIIPPSGYSGTSSFIFEVQEADLPLTLELFLQSDDPTDLTVNELQTTLLTGSHVNSGGGLSSIAEATNVAIRSITGYADGNDMINWNTGILYQFDAANANADDDDLYLMPDDITEPDPGRWVKKMQVVRKGDIEIITNEQPNVSLKFDKSYWPDETRQLDLSSGDITLSLNTGVTNIVGSANFFDIVADGVHAINIGTGFKSNGVFPIDLDGTVLDAGTYMVCCIYSPNGIVLSIPALGGSGITPEPSTPPTATNVYFTGQPVVGQTMTGQYTFNAGSGGLPESGTTYQWYRATDQSGTGRVAISGAIYRNYVVQAGDENYYLQFEPTVSDGTNTGDAVQSAWSRQVSLTDTFAPEIQLAIIEDANPNILKLVIDEDVTATNLGYSIKYDGVAQTINTLSGSSTNELLLEIARQAQNGQVITFSYDSTTGDTVDGNSNELVSFTDVSVTNEVQSSPIAAIPYNTDLIAAYMYNLREVDDVSGNVTVLKNPINSALNLPCTSTDANRPTIDDANKRILMYGKIIEDGSYTFSDDGTFTVVFRIEQMPDNPTELNRSLLYNGAYRTLNLRLMTQGYFLNSLATITKAFYDVHFGKHVITMVSDGANVSVYVDEKTTPMFTSPTALTDLILTSILKTYTISSKIQAFQEMLFYNRALSEAERLIVTRDYLGNKYGVDTGDRPVITSFGLTNVSNGGTVNNSDVGQFAFTLSDSRVIDRIILVQTTNSAYISTNTSYLILEDGVLREFNFDVPPFNAQGNVEFGIMVVDELGRVSDLFIDTSINFTITDV</sequence>
<keyword evidence="2" id="KW-1185">Reference proteome</keyword>
<reference evidence="1 2" key="1">
    <citation type="journal article" date="2015" name="Int. J. Syst. Evol. Microbiol.">
        <title>Carboxylicivirga linearis sp. nov., isolated from a sea cucumber culture pond.</title>
        <authorList>
            <person name="Wang F.Q."/>
            <person name="Zhou Y.X."/>
            <person name="Lin X.Z."/>
            <person name="Chen G.J."/>
            <person name="Du Z.J."/>
        </authorList>
    </citation>
    <scope>NUCLEOTIDE SEQUENCE [LARGE SCALE GENOMIC DNA]</scope>
    <source>
        <strain evidence="1 2">FB218</strain>
    </source>
</reference>
<evidence type="ECO:0000313" key="1">
    <source>
        <dbReference type="EMBL" id="MBS2101246.1"/>
    </source>
</evidence>
<organism evidence="1 2">
    <name type="scientific">Carboxylicivirga linearis</name>
    <dbReference type="NCBI Taxonomy" id="1628157"/>
    <lineage>
        <taxon>Bacteria</taxon>
        <taxon>Pseudomonadati</taxon>
        <taxon>Bacteroidota</taxon>
        <taxon>Bacteroidia</taxon>
        <taxon>Marinilabiliales</taxon>
        <taxon>Marinilabiliaceae</taxon>
        <taxon>Carboxylicivirga</taxon>
    </lineage>
</organism>
<accession>A0ABS5K4G9</accession>
<name>A0ABS5K4G9_9BACT</name>
<proteinExistence type="predicted"/>
<gene>
    <name evidence="1" type="ORF">KEM10_23375</name>
</gene>
<dbReference type="EMBL" id="JAGUCO010000058">
    <property type="protein sequence ID" value="MBS2101246.1"/>
    <property type="molecule type" value="Genomic_DNA"/>
</dbReference>
<protein>
    <submittedName>
        <fullName evidence="1">Uncharacterized protein</fullName>
    </submittedName>
</protein>
<dbReference type="Proteomes" id="UP000708576">
    <property type="component" value="Unassembled WGS sequence"/>
</dbReference>
<comment type="caution">
    <text evidence="1">The sequence shown here is derived from an EMBL/GenBank/DDBJ whole genome shotgun (WGS) entry which is preliminary data.</text>
</comment>